<dbReference type="Pfam" id="PF21355">
    <property type="entry name" value="TRAF-mep_MATH"/>
    <property type="match status" value="1"/>
</dbReference>
<feature type="domain" description="TRAF1-6 MATH" evidence="1">
    <location>
        <begin position="174"/>
        <end position="260"/>
    </location>
</feature>
<dbReference type="EMBL" id="GBBL01000410">
    <property type="protein sequence ID" value="JAC26910.1"/>
    <property type="molecule type" value="mRNA"/>
</dbReference>
<feature type="non-terminal residue" evidence="2">
    <location>
        <position position="1"/>
    </location>
</feature>
<dbReference type="InterPro" id="IPR049342">
    <property type="entry name" value="TRAF1-6_MATH_dom"/>
</dbReference>
<proteinExistence type="evidence at transcript level"/>
<reference evidence="2" key="1">
    <citation type="submission" date="2014-03" db="EMBL/GenBank/DDBJ databases">
        <title>The sialotranscriptome of Amblyomma triste, Amblyomma parvum and Amblyomma cajennense ticks, uncovered by 454-based RNA-seq.</title>
        <authorList>
            <person name="Garcia G.R."/>
            <person name="Gardinassi L.G."/>
            <person name="Ribeiro J.M."/>
            <person name="Anatrielo E."/>
            <person name="Ferreira B.R."/>
            <person name="Moreira H.N."/>
            <person name="Mafra C."/>
            <person name="Olegario M.M."/>
            <person name="Szabo P.J."/>
            <person name="Miranda-Santos I.K."/>
            <person name="Maruyama S.R."/>
        </authorList>
    </citation>
    <scope>NUCLEOTIDE SEQUENCE</scope>
    <source>
        <strain evidence="2">Araguapaz</strain>
        <tissue evidence="2">Salivary glands</tissue>
    </source>
</reference>
<organism evidence="2">
    <name type="scientific">Amblyomma parvum</name>
    <name type="common">South American tick</name>
    <dbReference type="NCBI Taxonomy" id="251391"/>
    <lineage>
        <taxon>Eukaryota</taxon>
        <taxon>Metazoa</taxon>
        <taxon>Ecdysozoa</taxon>
        <taxon>Arthropoda</taxon>
        <taxon>Chelicerata</taxon>
        <taxon>Arachnida</taxon>
        <taxon>Acari</taxon>
        <taxon>Parasitiformes</taxon>
        <taxon>Ixodida</taxon>
        <taxon>Ixodoidea</taxon>
        <taxon>Ixodidae</taxon>
        <taxon>Amblyomminae</taxon>
        <taxon>Amblyomma</taxon>
    </lineage>
</organism>
<protein>
    <recommendedName>
        <fullName evidence="1">TRAF1-6 MATH domain-containing protein</fullName>
    </recommendedName>
</protein>
<evidence type="ECO:0000313" key="2">
    <source>
        <dbReference type="EMBL" id="JAC26910.1"/>
    </source>
</evidence>
<name>A0A023G1V9_AMBPA</name>
<evidence type="ECO:0000259" key="1">
    <source>
        <dbReference type="Pfam" id="PF21355"/>
    </source>
</evidence>
<dbReference type="InterPro" id="IPR008974">
    <property type="entry name" value="TRAF-like"/>
</dbReference>
<sequence>QEALREELRRGISGVKDTVRQGVQVITEQRDCVQECWDVIAAFSEEGIGRLVESSEAMNTISTRMHALEKLLADELAKMARERNESCSQVADASKGTTEPMQECRNGLGLWNRVCRPPDLQTSKCEFVVKGVKSLKEKAWWKGEASYESECVYLRDYRMSPGVSLIKRNGRIEVHARFLLHKGDLDDVLQWPFNERIKVHVVHPKGGAQRGIMDDTPVQSPPCERPQEERVQDAYTSYKNIWLVNVIHEGYIENDQFRVKFWLQP</sequence>
<dbReference type="AlphaFoldDB" id="A0A023G1V9"/>
<dbReference type="Gene3D" id="2.60.210.10">
    <property type="entry name" value="Apoptosis, Tumor Necrosis Factor Receptor Associated Protein 2, Chain A"/>
    <property type="match status" value="1"/>
</dbReference>
<accession>A0A023G1V9</accession>